<dbReference type="Proteomes" id="UP000233551">
    <property type="component" value="Unassembled WGS sequence"/>
</dbReference>
<feature type="region of interest" description="Disordered" evidence="1">
    <location>
        <begin position="1"/>
        <end position="26"/>
    </location>
</feature>
<name>A0A2I0HN17_PUNGR</name>
<dbReference type="EMBL" id="PGOL01007298">
    <property type="protein sequence ID" value="PKI32840.1"/>
    <property type="molecule type" value="Genomic_DNA"/>
</dbReference>
<accession>A0A2I0HN17</accession>
<comment type="caution">
    <text evidence="2">The sequence shown here is derived from an EMBL/GenBank/DDBJ whole genome shotgun (WGS) entry which is preliminary data.</text>
</comment>
<organism evidence="2 3">
    <name type="scientific">Punica granatum</name>
    <name type="common">Pomegranate</name>
    <dbReference type="NCBI Taxonomy" id="22663"/>
    <lineage>
        <taxon>Eukaryota</taxon>
        <taxon>Viridiplantae</taxon>
        <taxon>Streptophyta</taxon>
        <taxon>Embryophyta</taxon>
        <taxon>Tracheophyta</taxon>
        <taxon>Spermatophyta</taxon>
        <taxon>Magnoliopsida</taxon>
        <taxon>eudicotyledons</taxon>
        <taxon>Gunneridae</taxon>
        <taxon>Pentapetalae</taxon>
        <taxon>rosids</taxon>
        <taxon>malvids</taxon>
        <taxon>Myrtales</taxon>
        <taxon>Lythraceae</taxon>
        <taxon>Punica</taxon>
    </lineage>
</organism>
<protein>
    <submittedName>
        <fullName evidence="2">Uncharacterized protein</fullName>
    </submittedName>
</protein>
<dbReference type="AlphaFoldDB" id="A0A2I0HN17"/>
<evidence type="ECO:0000313" key="2">
    <source>
        <dbReference type="EMBL" id="PKI32840.1"/>
    </source>
</evidence>
<proteinExistence type="predicted"/>
<evidence type="ECO:0000313" key="3">
    <source>
        <dbReference type="Proteomes" id="UP000233551"/>
    </source>
</evidence>
<reference evidence="2 3" key="1">
    <citation type="submission" date="2017-11" db="EMBL/GenBank/DDBJ databases">
        <title>De-novo sequencing of pomegranate (Punica granatum L.) genome.</title>
        <authorList>
            <person name="Akparov Z."/>
            <person name="Amiraslanov A."/>
            <person name="Hajiyeva S."/>
            <person name="Abbasov M."/>
            <person name="Kaur K."/>
            <person name="Hamwieh A."/>
            <person name="Solovyev V."/>
            <person name="Salamov A."/>
            <person name="Braich B."/>
            <person name="Kosarev P."/>
            <person name="Mahmoud A."/>
            <person name="Hajiyev E."/>
            <person name="Babayeva S."/>
            <person name="Izzatullayeva V."/>
            <person name="Mammadov A."/>
            <person name="Mammadov A."/>
            <person name="Sharifova S."/>
            <person name="Ojaghi J."/>
            <person name="Eynullazada K."/>
            <person name="Bayramov B."/>
            <person name="Abdulazimova A."/>
            <person name="Shahmuradov I."/>
        </authorList>
    </citation>
    <scope>NUCLEOTIDE SEQUENCE [LARGE SCALE GENOMIC DNA]</scope>
    <source>
        <strain evidence="3">cv. AG2017</strain>
        <tissue evidence="2">Leaf</tissue>
    </source>
</reference>
<evidence type="ECO:0000256" key="1">
    <source>
        <dbReference type="SAM" id="MobiDB-lite"/>
    </source>
</evidence>
<gene>
    <name evidence="2" type="ORF">CRG98_046766</name>
</gene>
<keyword evidence="3" id="KW-1185">Reference proteome</keyword>
<sequence>MPSRSKGPPRPTLSPVKRWSRSESPTTVHNLRSTSFLLSGLGTFRVVYERLGPPLRSPRSPTLHRAVVGAIVPTPFSPSCHSRCLSGTYCPWCPAGSPDPLATSPTLSLVHRG</sequence>